<evidence type="ECO:0000313" key="1">
    <source>
        <dbReference type="EMBL" id="KKN02317.1"/>
    </source>
</evidence>
<protein>
    <submittedName>
        <fullName evidence="1">Uncharacterized protein</fullName>
    </submittedName>
</protein>
<sequence length="46" mass="5315">MKVGDKVWYTIPDDGPRQWVITSIWDTHTEGLIACLSRPDDTKKLK</sequence>
<organism evidence="1">
    <name type="scientific">marine sediment metagenome</name>
    <dbReference type="NCBI Taxonomy" id="412755"/>
    <lineage>
        <taxon>unclassified sequences</taxon>
        <taxon>metagenomes</taxon>
        <taxon>ecological metagenomes</taxon>
    </lineage>
</organism>
<gene>
    <name evidence="1" type="ORF">LCGC14_1119060</name>
</gene>
<comment type="caution">
    <text evidence="1">The sequence shown here is derived from an EMBL/GenBank/DDBJ whole genome shotgun (WGS) entry which is preliminary data.</text>
</comment>
<reference evidence="1" key="1">
    <citation type="journal article" date="2015" name="Nature">
        <title>Complex archaea that bridge the gap between prokaryotes and eukaryotes.</title>
        <authorList>
            <person name="Spang A."/>
            <person name="Saw J.H."/>
            <person name="Jorgensen S.L."/>
            <person name="Zaremba-Niedzwiedzka K."/>
            <person name="Martijn J."/>
            <person name="Lind A.E."/>
            <person name="van Eijk R."/>
            <person name="Schleper C."/>
            <person name="Guy L."/>
            <person name="Ettema T.J."/>
        </authorList>
    </citation>
    <scope>NUCLEOTIDE SEQUENCE</scope>
</reference>
<dbReference type="EMBL" id="LAZR01005162">
    <property type="protein sequence ID" value="KKN02317.1"/>
    <property type="molecule type" value="Genomic_DNA"/>
</dbReference>
<name>A0A0F9MSI3_9ZZZZ</name>
<feature type="non-terminal residue" evidence="1">
    <location>
        <position position="46"/>
    </location>
</feature>
<proteinExistence type="predicted"/>
<dbReference type="AlphaFoldDB" id="A0A0F9MSI3"/>
<accession>A0A0F9MSI3</accession>